<evidence type="ECO:0000313" key="1">
    <source>
        <dbReference type="EMBL" id="SMO82999.1"/>
    </source>
</evidence>
<name>A0A521EGG1_9BACT</name>
<gene>
    <name evidence="1" type="ORF">SAMN06265219_11220</name>
</gene>
<organism evidence="1 2">
    <name type="scientific">Gracilimonas mengyeensis</name>
    <dbReference type="NCBI Taxonomy" id="1302730"/>
    <lineage>
        <taxon>Bacteria</taxon>
        <taxon>Pseudomonadati</taxon>
        <taxon>Balneolota</taxon>
        <taxon>Balneolia</taxon>
        <taxon>Balneolales</taxon>
        <taxon>Balneolaceae</taxon>
        <taxon>Gracilimonas</taxon>
    </lineage>
</organism>
<dbReference type="EMBL" id="FXTP01000012">
    <property type="protein sequence ID" value="SMO82999.1"/>
    <property type="molecule type" value="Genomic_DNA"/>
</dbReference>
<keyword evidence="2" id="KW-1185">Reference proteome</keyword>
<protein>
    <submittedName>
        <fullName evidence="1">Uncharacterized protein</fullName>
    </submittedName>
</protein>
<reference evidence="1 2" key="1">
    <citation type="submission" date="2017-05" db="EMBL/GenBank/DDBJ databases">
        <authorList>
            <person name="Varghese N."/>
            <person name="Submissions S."/>
        </authorList>
    </citation>
    <scope>NUCLEOTIDE SEQUENCE [LARGE SCALE GENOMIC DNA]</scope>
    <source>
        <strain evidence="1 2">DSM 21985</strain>
    </source>
</reference>
<sequence length="481" mass="54183">MILFGGTANAQITLSETMDMVNYRFADSQSRAYVDQHPSLTFNGFKSSNDNFGYSIESIINKIYYSSNPNDIKLIRDLFEDVVDDAKLSLVVDPSVSNDCSFDRDKVDENSRMLQNLAFVALISYVADKEGINVQNPPNGAAALPSPTQAMSNLKTAFIRMLSYGVFGMTCKDQVHRQRSIMNTAKAIDLYLALENAYKHYENLSSWNYSYSYFLNSSQKAQLMSLVKESLDKMYDHLKDGALGVTTDEAEPGNRPLIIYSSIAYSSLVLQHPIEFIGLLPNIDVDELIEEALKKTSKSAGTNSNYYWGYQTADGERFWAEGQYYFRFALRNVVSLWHAKRINNISTNFTYIDPFHSSNSMARKPLIWLAQTYEPGGFTAPIDDGNKSTIAASSFLRWSSDYGDEEIGKRFSHIAAEIRPSDEGIGLNSNMRVFELAIPRTLSKTAPDEIWGNTTPGIPSQTGKHEIVFRYKDNLGREHFI</sequence>
<evidence type="ECO:0000313" key="2">
    <source>
        <dbReference type="Proteomes" id="UP000317557"/>
    </source>
</evidence>
<dbReference type="Proteomes" id="UP000317557">
    <property type="component" value="Unassembled WGS sequence"/>
</dbReference>
<accession>A0A521EGG1</accession>
<proteinExistence type="predicted"/>
<dbReference type="AlphaFoldDB" id="A0A521EGG1"/>